<feature type="transmembrane region" description="Helical" evidence="1">
    <location>
        <begin position="150"/>
        <end position="172"/>
    </location>
</feature>
<keyword evidence="5" id="KW-1185">Reference proteome</keyword>
<dbReference type="InterPro" id="IPR053065">
    <property type="entry name" value="Archenteron_Induction-Rel"/>
</dbReference>
<evidence type="ECO:0000256" key="2">
    <source>
        <dbReference type="SAM" id="SignalP"/>
    </source>
</evidence>
<protein>
    <recommendedName>
        <fullName evidence="3">Vacuolar sorting protein Vps3844 C-terminal domain-containing protein</fullName>
    </recommendedName>
</protein>
<evidence type="ECO:0000313" key="5">
    <source>
        <dbReference type="Proteomes" id="UP000078113"/>
    </source>
</evidence>
<comment type="caution">
    <text evidence="4">The sequence shown here is derived from an EMBL/GenBank/DDBJ whole genome shotgun (WGS) entry which is preliminary data.</text>
</comment>
<dbReference type="GO" id="GO:0005783">
    <property type="term" value="C:endoplasmic reticulum"/>
    <property type="evidence" value="ECO:0007669"/>
    <property type="project" value="TreeGrafter"/>
</dbReference>
<sequence length="193" mass="20278">MRSTSFLTMALSLLVLILALAAPTPASAQNLAQQPAPNPDSAQTLSSYPTSLSGNTYFPSSSKNDDDDGGVNPLLKGKVPAEKAFMGKCFRSEKDLNNATLECSGRGSGRESRAGGGVCWRCVCKPDRREGRVTYFAGEACQKIDVSGPFVLLASTTIVLMLVIGSAVGLLFRTGQEELPSTLAGVSIVSKDN</sequence>
<reference evidence="4" key="1">
    <citation type="submission" date="2016-04" db="EMBL/GenBank/DDBJ databases">
        <authorList>
            <person name="Nguyen H.D."/>
            <person name="Samba Siva P."/>
            <person name="Cullis J."/>
            <person name="Levesque C.A."/>
            <person name="Hambleton S."/>
        </authorList>
    </citation>
    <scope>NUCLEOTIDE SEQUENCE</scope>
    <source>
        <strain evidence="4">DAOMC 236422</strain>
    </source>
</reference>
<accession>A0A8X7N901</accession>
<evidence type="ECO:0000313" key="4">
    <source>
        <dbReference type="EMBL" id="KAE8268568.1"/>
    </source>
</evidence>
<gene>
    <name evidence="4" type="ORF">A4X09_0g3771</name>
</gene>
<evidence type="ECO:0000259" key="3">
    <source>
        <dbReference type="Pfam" id="PF12955"/>
    </source>
</evidence>
<evidence type="ECO:0000256" key="1">
    <source>
        <dbReference type="SAM" id="Phobius"/>
    </source>
</evidence>
<keyword evidence="1" id="KW-0812">Transmembrane</keyword>
<dbReference type="InterPro" id="IPR024382">
    <property type="entry name" value="Vps3844_C"/>
</dbReference>
<feature type="chain" id="PRO_5036478463" description="Vacuolar sorting protein Vps3844 C-terminal domain-containing protein" evidence="2">
    <location>
        <begin position="29"/>
        <end position="193"/>
    </location>
</feature>
<dbReference type="PANTHER" id="PTHR36853:SF1">
    <property type="entry name" value="DUF3844 DOMAIN-CONTAINING PROTEIN"/>
    <property type="match status" value="1"/>
</dbReference>
<dbReference type="Proteomes" id="UP000078113">
    <property type="component" value="Unassembled WGS sequence"/>
</dbReference>
<feature type="signal peptide" evidence="2">
    <location>
        <begin position="1"/>
        <end position="28"/>
    </location>
</feature>
<feature type="domain" description="Vacuolar sorting protein Vps3844 C-terminal" evidence="3">
    <location>
        <begin position="89"/>
        <end position="184"/>
    </location>
</feature>
<dbReference type="EMBL" id="LWDG02000142">
    <property type="protein sequence ID" value="KAE8268568.1"/>
    <property type="molecule type" value="Genomic_DNA"/>
</dbReference>
<keyword evidence="1" id="KW-1133">Transmembrane helix</keyword>
<reference evidence="4" key="2">
    <citation type="journal article" date="2019" name="IMA Fungus">
        <title>Genome sequencing and comparison of five Tilletia species to identify candidate genes for the detection of regulated species infecting wheat.</title>
        <authorList>
            <person name="Nguyen H.D.T."/>
            <person name="Sultana T."/>
            <person name="Kesanakurti P."/>
            <person name="Hambleton S."/>
        </authorList>
    </citation>
    <scope>NUCLEOTIDE SEQUENCE</scope>
    <source>
        <strain evidence="4">DAOMC 236422</strain>
    </source>
</reference>
<keyword evidence="2" id="KW-0732">Signal</keyword>
<proteinExistence type="predicted"/>
<name>A0A8X7N901_9BASI</name>
<dbReference type="AlphaFoldDB" id="A0A8X7N901"/>
<organism evidence="4 5">
    <name type="scientific">Tilletia walkeri</name>
    <dbReference type="NCBI Taxonomy" id="117179"/>
    <lineage>
        <taxon>Eukaryota</taxon>
        <taxon>Fungi</taxon>
        <taxon>Dikarya</taxon>
        <taxon>Basidiomycota</taxon>
        <taxon>Ustilaginomycotina</taxon>
        <taxon>Exobasidiomycetes</taxon>
        <taxon>Tilletiales</taxon>
        <taxon>Tilletiaceae</taxon>
        <taxon>Tilletia</taxon>
    </lineage>
</organism>
<dbReference type="PANTHER" id="PTHR36853">
    <property type="entry name" value="EXPRESSED PROTEIN"/>
    <property type="match status" value="1"/>
</dbReference>
<dbReference type="Pfam" id="PF12955">
    <property type="entry name" value="Vps3844_C"/>
    <property type="match status" value="1"/>
</dbReference>
<keyword evidence="1" id="KW-0472">Membrane</keyword>